<proteinExistence type="predicted"/>
<evidence type="ECO:0000313" key="1">
    <source>
        <dbReference type="EMBL" id="KAK7686158.1"/>
    </source>
</evidence>
<protein>
    <submittedName>
        <fullName evidence="1">Uncharacterized protein</fullName>
    </submittedName>
</protein>
<dbReference type="InterPro" id="IPR019410">
    <property type="entry name" value="Methyltransf_16"/>
</dbReference>
<dbReference type="Pfam" id="PF10294">
    <property type="entry name" value="Methyltransf_16"/>
    <property type="match status" value="1"/>
</dbReference>
<organism evidence="1 2">
    <name type="scientific">Cerrena zonata</name>
    <dbReference type="NCBI Taxonomy" id="2478898"/>
    <lineage>
        <taxon>Eukaryota</taxon>
        <taxon>Fungi</taxon>
        <taxon>Dikarya</taxon>
        <taxon>Basidiomycota</taxon>
        <taxon>Agaricomycotina</taxon>
        <taxon>Agaricomycetes</taxon>
        <taxon>Polyporales</taxon>
        <taxon>Cerrenaceae</taxon>
        <taxon>Cerrena</taxon>
    </lineage>
</organism>
<accession>A0AAW0FYK2</accession>
<keyword evidence="2" id="KW-1185">Reference proteome</keyword>
<comment type="caution">
    <text evidence="1">The sequence shown here is derived from an EMBL/GenBank/DDBJ whole genome shotgun (WGS) entry which is preliminary data.</text>
</comment>
<dbReference type="GO" id="GO:0008757">
    <property type="term" value="F:S-adenosylmethionine-dependent methyltransferase activity"/>
    <property type="evidence" value="ECO:0007669"/>
    <property type="project" value="UniProtKB-ARBA"/>
</dbReference>
<dbReference type="InterPro" id="IPR029063">
    <property type="entry name" value="SAM-dependent_MTases_sf"/>
</dbReference>
<sequence length="294" mass="32937">MNDPEDILSDALEAFYDYTPITHSNAGSLFTYTIPHDLAHIVTSDICENLLSTSPSTITLKTPETQAANWSLHASSIWVSSLYMTDHLSDLHIDDRIKVIQQENRSPFYVLELGAGAGLPSIAISKLFEQDIKVAASDYPDDVLIQTLKENVDRNGASRQCSVIPHAWGTDVSSLLHQTVSVSGDLTSGFDLIIAADTLWNPDLHTPFLQTLQSTLRKATSSRIWIVAGLHTGRYTLRSFLDQLPKFGFEAETVEEREVKGNRRREWSVESGGVDEEKERRKWVVCMCIKWSEI</sequence>
<dbReference type="Proteomes" id="UP001385951">
    <property type="component" value="Unassembled WGS sequence"/>
</dbReference>
<dbReference type="EMBL" id="JASBNA010000017">
    <property type="protein sequence ID" value="KAK7686158.1"/>
    <property type="molecule type" value="Genomic_DNA"/>
</dbReference>
<dbReference type="PANTHER" id="PTHR14614">
    <property type="entry name" value="HEPATOCELLULAR CARCINOMA-ASSOCIATED ANTIGEN"/>
    <property type="match status" value="1"/>
</dbReference>
<dbReference type="AlphaFoldDB" id="A0AAW0FYK2"/>
<reference evidence="1 2" key="1">
    <citation type="submission" date="2022-09" db="EMBL/GenBank/DDBJ databases">
        <authorList>
            <person name="Palmer J.M."/>
        </authorList>
    </citation>
    <scope>NUCLEOTIDE SEQUENCE [LARGE SCALE GENOMIC DNA]</scope>
    <source>
        <strain evidence="1 2">DSM 7382</strain>
    </source>
</reference>
<dbReference type="GO" id="GO:0005737">
    <property type="term" value="C:cytoplasm"/>
    <property type="evidence" value="ECO:0007669"/>
    <property type="project" value="TreeGrafter"/>
</dbReference>
<name>A0AAW0FYK2_9APHY</name>
<dbReference type="SUPFAM" id="SSF53335">
    <property type="entry name" value="S-adenosyl-L-methionine-dependent methyltransferases"/>
    <property type="match status" value="1"/>
</dbReference>
<dbReference type="Gene3D" id="3.40.50.150">
    <property type="entry name" value="Vaccinia Virus protein VP39"/>
    <property type="match status" value="1"/>
</dbReference>
<evidence type="ECO:0000313" key="2">
    <source>
        <dbReference type="Proteomes" id="UP001385951"/>
    </source>
</evidence>
<dbReference type="PANTHER" id="PTHR14614:SF104">
    <property type="entry name" value="N-METHYLTRANSFERASE, PUTATIVE (AFU_ORTHOLOGUE AFUA_1G17750)-RELATED"/>
    <property type="match status" value="1"/>
</dbReference>
<gene>
    <name evidence="1" type="ORF">QCA50_010378</name>
</gene>